<dbReference type="Proteomes" id="UP001328107">
    <property type="component" value="Unassembled WGS sequence"/>
</dbReference>
<name>A0AAN5C7T8_9BILA</name>
<evidence type="ECO:0000313" key="3">
    <source>
        <dbReference type="Proteomes" id="UP001328107"/>
    </source>
</evidence>
<proteinExistence type="predicted"/>
<feature type="compositionally biased region" description="Basic and acidic residues" evidence="1">
    <location>
        <begin position="81"/>
        <end position="90"/>
    </location>
</feature>
<evidence type="ECO:0000313" key="2">
    <source>
        <dbReference type="EMBL" id="GMR33077.1"/>
    </source>
</evidence>
<dbReference type="EMBL" id="BTRK01000001">
    <property type="protein sequence ID" value="GMR33077.1"/>
    <property type="molecule type" value="Genomic_DNA"/>
</dbReference>
<feature type="region of interest" description="Disordered" evidence="1">
    <location>
        <begin position="71"/>
        <end position="90"/>
    </location>
</feature>
<comment type="caution">
    <text evidence="2">The sequence shown here is derived from an EMBL/GenBank/DDBJ whole genome shotgun (WGS) entry which is preliminary data.</text>
</comment>
<organism evidence="2 3">
    <name type="scientific">Pristionchus mayeri</name>
    <dbReference type="NCBI Taxonomy" id="1317129"/>
    <lineage>
        <taxon>Eukaryota</taxon>
        <taxon>Metazoa</taxon>
        <taxon>Ecdysozoa</taxon>
        <taxon>Nematoda</taxon>
        <taxon>Chromadorea</taxon>
        <taxon>Rhabditida</taxon>
        <taxon>Rhabditina</taxon>
        <taxon>Diplogasteromorpha</taxon>
        <taxon>Diplogasteroidea</taxon>
        <taxon>Neodiplogasteridae</taxon>
        <taxon>Pristionchus</taxon>
    </lineage>
</organism>
<dbReference type="AlphaFoldDB" id="A0AAN5C7T8"/>
<reference evidence="3" key="1">
    <citation type="submission" date="2022-10" db="EMBL/GenBank/DDBJ databases">
        <title>Genome assembly of Pristionchus species.</title>
        <authorList>
            <person name="Yoshida K."/>
            <person name="Sommer R.J."/>
        </authorList>
    </citation>
    <scope>NUCLEOTIDE SEQUENCE [LARGE SCALE GENOMIC DNA]</scope>
    <source>
        <strain evidence="3">RS5460</strain>
    </source>
</reference>
<keyword evidence="3" id="KW-1185">Reference proteome</keyword>
<sequence length="90" mass="10540">MDLSQRVQLATDDIISTMENYGLEKQLRSTSTGFKSPSHIFTNPTILQVFLSKRSSRKKLLLKKQNLEWKPKFQRGPPTRDFMDTAVRRR</sequence>
<gene>
    <name evidence="2" type="ORF">PMAYCL1PPCAC_03272</name>
</gene>
<accession>A0AAN5C7T8</accession>
<evidence type="ECO:0000256" key="1">
    <source>
        <dbReference type="SAM" id="MobiDB-lite"/>
    </source>
</evidence>
<protein>
    <submittedName>
        <fullName evidence="2">Uncharacterized protein</fullName>
    </submittedName>
</protein>